<dbReference type="SMART" id="SM00382">
    <property type="entry name" value="AAA"/>
    <property type="match status" value="1"/>
</dbReference>
<dbReference type="InterPro" id="IPR003593">
    <property type="entry name" value="AAA+_ATPase"/>
</dbReference>
<keyword evidence="3" id="KW-0805">Transcription regulation</keyword>
<dbReference type="InterPro" id="IPR011006">
    <property type="entry name" value="CheY-like_superfamily"/>
</dbReference>
<dbReference type="SUPFAM" id="SSF52172">
    <property type="entry name" value="CheY-like"/>
    <property type="match status" value="1"/>
</dbReference>
<dbReference type="OrthoDB" id="5401077at2"/>
<dbReference type="Pfam" id="PF25601">
    <property type="entry name" value="AAA_lid_14"/>
    <property type="match status" value="1"/>
</dbReference>
<keyword evidence="2" id="KW-0067">ATP-binding</keyword>
<dbReference type="EMBL" id="NOXX01000219">
    <property type="protein sequence ID" value="OYQ41493.1"/>
    <property type="molecule type" value="Genomic_DNA"/>
</dbReference>
<dbReference type="InterPro" id="IPR027417">
    <property type="entry name" value="P-loop_NTPase"/>
</dbReference>
<evidence type="ECO:0000256" key="5">
    <source>
        <dbReference type="PROSITE-ProRule" id="PRU00169"/>
    </source>
</evidence>
<dbReference type="SMART" id="SM00448">
    <property type="entry name" value="REC"/>
    <property type="match status" value="1"/>
</dbReference>
<dbReference type="AlphaFoldDB" id="A0A255ZIV4"/>
<dbReference type="InterPro" id="IPR001789">
    <property type="entry name" value="Sig_transdc_resp-reg_receiver"/>
</dbReference>
<accession>A0A255ZIV4</accession>
<gene>
    <name evidence="8" type="ORF">CHX27_12990</name>
</gene>
<evidence type="ECO:0000256" key="3">
    <source>
        <dbReference type="ARBA" id="ARBA00023015"/>
    </source>
</evidence>
<organism evidence="8 9">
    <name type="scientific">Flavobacterium aurantiibacter</name>
    <dbReference type="NCBI Taxonomy" id="2023067"/>
    <lineage>
        <taxon>Bacteria</taxon>
        <taxon>Pseudomonadati</taxon>
        <taxon>Bacteroidota</taxon>
        <taxon>Flavobacteriia</taxon>
        <taxon>Flavobacteriales</taxon>
        <taxon>Flavobacteriaceae</taxon>
        <taxon>Flavobacterium</taxon>
    </lineage>
</organism>
<dbReference type="PROSITE" id="PS50110">
    <property type="entry name" value="RESPONSE_REGULATORY"/>
    <property type="match status" value="1"/>
</dbReference>
<sequence>MRKILIIDDEEKLRGLLARIISLEGFEVHQASDKKSGLRKLTQTDVDVVLCDVKLPDAFGIDLAKEIKAISPTTEVILLTAYGNIPDGVQAIKNGAFDYLTKGDDNNKIIPLLYRALEKVDLSKRVANLEQQLGNKHSFDKVIGTSKAIKDAVALAQRVATTDTTVLLTGETGTGKEVFAQAIHHASNRSKHNFVALNCSAFSKELLESEMFGHRAGAFTGAMKDQKGLFEAANNGTIFLDEIGEMAIDLQAKLLRVLETGSFIRVGDSTPTKVNVRIIAATNRDLNDEIQRGNFRSDLFYRISVFQIHLPPLRERNSDIEALAKLFLEQASAKTNKRITTVDPNYFQALQAHEWKGNIRELKNVVERSVILADSQITIEHLPADFQLATTAVAKSKILSAFELASAEKIHIQKVLNYTNGNKTKTAELLGVALTTLYRKIQEYDLK</sequence>
<dbReference type="SUPFAM" id="SSF52540">
    <property type="entry name" value="P-loop containing nucleoside triphosphate hydrolases"/>
    <property type="match status" value="1"/>
</dbReference>
<dbReference type="InterPro" id="IPR025943">
    <property type="entry name" value="Sigma_54_int_dom_ATP-bd_2"/>
</dbReference>
<evidence type="ECO:0000259" key="7">
    <source>
        <dbReference type="PROSITE" id="PS50110"/>
    </source>
</evidence>
<feature type="modified residue" description="4-aspartylphosphate" evidence="5">
    <location>
        <position position="52"/>
    </location>
</feature>
<reference evidence="8 9" key="1">
    <citation type="submission" date="2017-07" db="EMBL/GenBank/DDBJ databases">
        <title>Flavobacterium cyanobacteriorum sp. nov., isolated from cyanobacterial aggregates in a eutrophic lake.</title>
        <authorList>
            <person name="Cai H."/>
        </authorList>
    </citation>
    <scope>NUCLEOTIDE SEQUENCE [LARGE SCALE GENOMIC DNA]</scope>
    <source>
        <strain evidence="8 9">TH167</strain>
    </source>
</reference>
<dbReference type="Gene3D" id="3.40.50.300">
    <property type="entry name" value="P-loop containing nucleotide triphosphate hydrolases"/>
    <property type="match status" value="1"/>
</dbReference>
<dbReference type="PRINTS" id="PR01590">
    <property type="entry name" value="HTHFIS"/>
</dbReference>
<dbReference type="Pfam" id="PF00072">
    <property type="entry name" value="Response_reg"/>
    <property type="match status" value="1"/>
</dbReference>
<evidence type="ECO:0000256" key="2">
    <source>
        <dbReference type="ARBA" id="ARBA00022840"/>
    </source>
</evidence>
<dbReference type="Gene3D" id="1.10.10.60">
    <property type="entry name" value="Homeodomain-like"/>
    <property type="match status" value="1"/>
</dbReference>
<dbReference type="InterPro" id="IPR058031">
    <property type="entry name" value="AAA_lid_NorR"/>
</dbReference>
<proteinExistence type="predicted"/>
<keyword evidence="9" id="KW-1185">Reference proteome</keyword>
<feature type="domain" description="Sigma-54 factor interaction" evidence="6">
    <location>
        <begin position="142"/>
        <end position="371"/>
    </location>
</feature>
<dbReference type="Gene3D" id="3.40.50.2300">
    <property type="match status" value="1"/>
</dbReference>
<dbReference type="Gene3D" id="1.10.8.60">
    <property type="match status" value="1"/>
</dbReference>
<dbReference type="PANTHER" id="PTHR32071">
    <property type="entry name" value="TRANSCRIPTIONAL REGULATORY PROTEIN"/>
    <property type="match status" value="1"/>
</dbReference>
<dbReference type="PROSITE" id="PS50045">
    <property type="entry name" value="SIGMA54_INTERACT_4"/>
    <property type="match status" value="1"/>
</dbReference>
<protein>
    <submittedName>
        <fullName evidence="8">Sigma-54-dependent Fis family transcriptional regulator</fullName>
    </submittedName>
</protein>
<dbReference type="Pfam" id="PF02954">
    <property type="entry name" value="HTH_8"/>
    <property type="match status" value="1"/>
</dbReference>
<dbReference type="InterPro" id="IPR025662">
    <property type="entry name" value="Sigma_54_int_dom_ATP-bd_1"/>
</dbReference>
<dbReference type="Pfam" id="PF00158">
    <property type="entry name" value="Sigma54_activat"/>
    <property type="match status" value="1"/>
</dbReference>
<dbReference type="FunFam" id="3.40.50.300:FF:000006">
    <property type="entry name" value="DNA-binding transcriptional regulator NtrC"/>
    <property type="match status" value="1"/>
</dbReference>
<name>A0A255ZIV4_9FLAO</name>
<evidence type="ECO:0000256" key="4">
    <source>
        <dbReference type="ARBA" id="ARBA00023163"/>
    </source>
</evidence>
<dbReference type="SUPFAM" id="SSF46689">
    <property type="entry name" value="Homeodomain-like"/>
    <property type="match status" value="1"/>
</dbReference>
<dbReference type="CDD" id="cd00009">
    <property type="entry name" value="AAA"/>
    <property type="match status" value="1"/>
</dbReference>
<evidence type="ECO:0000313" key="9">
    <source>
        <dbReference type="Proteomes" id="UP000216035"/>
    </source>
</evidence>
<dbReference type="GO" id="GO:0006355">
    <property type="term" value="P:regulation of DNA-templated transcription"/>
    <property type="evidence" value="ECO:0007669"/>
    <property type="project" value="InterPro"/>
</dbReference>
<evidence type="ECO:0000313" key="8">
    <source>
        <dbReference type="EMBL" id="OYQ41493.1"/>
    </source>
</evidence>
<keyword evidence="4" id="KW-0804">Transcription</keyword>
<dbReference type="InterPro" id="IPR002197">
    <property type="entry name" value="HTH_Fis"/>
</dbReference>
<evidence type="ECO:0000256" key="1">
    <source>
        <dbReference type="ARBA" id="ARBA00022741"/>
    </source>
</evidence>
<keyword evidence="5" id="KW-0597">Phosphoprotein</keyword>
<dbReference type="PROSITE" id="PS00676">
    <property type="entry name" value="SIGMA54_INTERACT_2"/>
    <property type="match status" value="1"/>
</dbReference>
<keyword evidence="1" id="KW-0547">Nucleotide-binding</keyword>
<dbReference type="InterPro" id="IPR009057">
    <property type="entry name" value="Homeodomain-like_sf"/>
</dbReference>
<dbReference type="PANTHER" id="PTHR32071:SF121">
    <property type="entry name" value="SIGMA L-DEPENDENT TRANSCRIPTIONAL REGULATOR YQIR-RELATED"/>
    <property type="match status" value="1"/>
</dbReference>
<dbReference type="InterPro" id="IPR002078">
    <property type="entry name" value="Sigma_54_int"/>
</dbReference>
<dbReference type="GO" id="GO:0000160">
    <property type="term" value="P:phosphorelay signal transduction system"/>
    <property type="evidence" value="ECO:0007669"/>
    <property type="project" value="InterPro"/>
</dbReference>
<comment type="caution">
    <text evidence="8">The sequence shown here is derived from an EMBL/GenBank/DDBJ whole genome shotgun (WGS) entry which is preliminary data.</text>
</comment>
<dbReference type="PROSITE" id="PS00675">
    <property type="entry name" value="SIGMA54_INTERACT_1"/>
    <property type="match status" value="1"/>
</dbReference>
<dbReference type="GO" id="GO:0043565">
    <property type="term" value="F:sequence-specific DNA binding"/>
    <property type="evidence" value="ECO:0007669"/>
    <property type="project" value="InterPro"/>
</dbReference>
<evidence type="ECO:0000259" key="6">
    <source>
        <dbReference type="PROSITE" id="PS50045"/>
    </source>
</evidence>
<dbReference type="Proteomes" id="UP000216035">
    <property type="component" value="Unassembled WGS sequence"/>
</dbReference>
<dbReference type="GO" id="GO:0005524">
    <property type="term" value="F:ATP binding"/>
    <property type="evidence" value="ECO:0007669"/>
    <property type="project" value="UniProtKB-KW"/>
</dbReference>
<feature type="domain" description="Response regulatory" evidence="7">
    <location>
        <begin position="3"/>
        <end position="117"/>
    </location>
</feature>